<evidence type="ECO:0000313" key="2">
    <source>
        <dbReference type="EMBL" id="ETO04813.1"/>
    </source>
</evidence>
<gene>
    <name evidence="2" type="ORF">RFI_32583</name>
</gene>
<dbReference type="EMBL" id="ASPP01028909">
    <property type="protein sequence ID" value="ETO04813.1"/>
    <property type="molecule type" value="Genomic_DNA"/>
</dbReference>
<keyword evidence="1" id="KW-1133">Transmembrane helix</keyword>
<dbReference type="AlphaFoldDB" id="X6LSE6"/>
<feature type="transmembrane region" description="Helical" evidence="1">
    <location>
        <begin position="143"/>
        <end position="172"/>
    </location>
</feature>
<name>X6LSE6_RETFI</name>
<keyword evidence="1" id="KW-0812">Transmembrane</keyword>
<organism evidence="2 3">
    <name type="scientific">Reticulomyxa filosa</name>
    <dbReference type="NCBI Taxonomy" id="46433"/>
    <lineage>
        <taxon>Eukaryota</taxon>
        <taxon>Sar</taxon>
        <taxon>Rhizaria</taxon>
        <taxon>Retaria</taxon>
        <taxon>Foraminifera</taxon>
        <taxon>Monothalamids</taxon>
        <taxon>Reticulomyxidae</taxon>
        <taxon>Reticulomyxa</taxon>
    </lineage>
</organism>
<keyword evidence="3" id="KW-1185">Reference proteome</keyword>
<proteinExistence type="predicted"/>
<keyword evidence="1" id="KW-0472">Membrane</keyword>
<comment type="caution">
    <text evidence="2">The sequence shown here is derived from an EMBL/GenBank/DDBJ whole genome shotgun (WGS) entry which is preliminary data.</text>
</comment>
<evidence type="ECO:0000256" key="1">
    <source>
        <dbReference type="SAM" id="Phobius"/>
    </source>
</evidence>
<accession>X6LSE6</accession>
<reference evidence="2 3" key="1">
    <citation type="journal article" date="2013" name="Curr. Biol.">
        <title>The Genome of the Foraminiferan Reticulomyxa filosa.</title>
        <authorList>
            <person name="Glockner G."/>
            <person name="Hulsmann N."/>
            <person name="Schleicher M."/>
            <person name="Noegel A.A."/>
            <person name="Eichinger L."/>
            <person name="Gallinger C."/>
            <person name="Pawlowski J."/>
            <person name="Sierra R."/>
            <person name="Euteneuer U."/>
            <person name="Pillet L."/>
            <person name="Moustafa A."/>
            <person name="Platzer M."/>
            <person name="Groth M."/>
            <person name="Szafranski K."/>
            <person name="Schliwa M."/>
        </authorList>
    </citation>
    <scope>NUCLEOTIDE SEQUENCE [LARGE SCALE GENOMIC DNA]</scope>
</reference>
<sequence>KRNRFSKQDFLNENKIGWDDLILLKLYKNYWRKIEKQGHNKNLKHIVNLHHPVCLVFSRLENFEIDMVKYINHIAAKPVKEMKKKSMSYSINCHNTEENMCSLILIVTWRRQEHIKYACNHKSFVRFHGQRTCKSSQFPITNITAIFVIIGFIGFRLYLLFFFFVFLLLALVRILDSKKILLEIFFKDISENENIKIDSI</sequence>
<evidence type="ECO:0000313" key="3">
    <source>
        <dbReference type="Proteomes" id="UP000023152"/>
    </source>
</evidence>
<protein>
    <submittedName>
        <fullName evidence="2">Uncharacterized protein</fullName>
    </submittedName>
</protein>
<feature type="non-terminal residue" evidence="2">
    <location>
        <position position="1"/>
    </location>
</feature>
<dbReference type="Proteomes" id="UP000023152">
    <property type="component" value="Unassembled WGS sequence"/>
</dbReference>